<dbReference type="InterPro" id="IPR036937">
    <property type="entry name" value="Adhesion_dom_fimbrial_sf"/>
</dbReference>
<dbReference type="InterPro" id="IPR008966">
    <property type="entry name" value="Adhesion_dom_sf"/>
</dbReference>
<dbReference type="SUPFAM" id="SSF49401">
    <property type="entry name" value="Bacterial adhesins"/>
    <property type="match status" value="1"/>
</dbReference>
<dbReference type="STRING" id="1245745.A0A0A2W006"/>
<dbReference type="Pfam" id="PF00419">
    <property type="entry name" value="Fimbrial"/>
    <property type="match status" value="1"/>
</dbReference>
<accession>A0A0A2W006</accession>
<dbReference type="InterPro" id="IPR050263">
    <property type="entry name" value="Bact_Fimbrial_Adh_Pro"/>
</dbReference>
<dbReference type="PANTHER" id="PTHR33420">
    <property type="entry name" value="FIMBRIAL SUBUNIT ELFA-RELATED"/>
    <property type="match status" value="1"/>
</dbReference>
<proteinExistence type="predicted"/>
<dbReference type="InterPro" id="IPR000259">
    <property type="entry name" value="Adhesion_dom_fimbrial"/>
</dbReference>
<protein>
    <submittedName>
        <fullName evidence="3">Long polar fimbria protein A</fullName>
    </submittedName>
</protein>
<name>A0A0A2W006_BEABA</name>
<dbReference type="GO" id="GO:0043709">
    <property type="term" value="P:cell adhesion involved in single-species biofilm formation"/>
    <property type="evidence" value="ECO:0007669"/>
    <property type="project" value="TreeGrafter"/>
</dbReference>
<evidence type="ECO:0000259" key="2">
    <source>
        <dbReference type="Pfam" id="PF00419"/>
    </source>
</evidence>
<dbReference type="HOGENOM" id="CLU_088965_0_3_1"/>
<gene>
    <name evidence="3" type="ORF">BBAD15_g1032</name>
</gene>
<evidence type="ECO:0000313" key="4">
    <source>
        <dbReference type="Proteomes" id="UP000030106"/>
    </source>
</evidence>
<dbReference type="PANTHER" id="PTHR33420:SF26">
    <property type="entry name" value="FIMBRIAL SUBUNIT"/>
    <property type="match status" value="1"/>
</dbReference>
<dbReference type="AlphaFoldDB" id="A0A0A2W006"/>
<evidence type="ECO:0000313" key="3">
    <source>
        <dbReference type="EMBL" id="KGQ13213.1"/>
    </source>
</evidence>
<comment type="caution">
    <text evidence="3">The sequence shown here is derived from an EMBL/GenBank/DDBJ whole genome shotgun (WGS) entry which is preliminary data.</text>
</comment>
<feature type="chain" id="PRO_5002007379" evidence="1">
    <location>
        <begin position="23"/>
        <end position="174"/>
    </location>
</feature>
<feature type="signal peptide" evidence="1">
    <location>
        <begin position="1"/>
        <end position="22"/>
    </location>
</feature>
<dbReference type="Proteomes" id="UP000030106">
    <property type="component" value="Unassembled WGS sequence"/>
</dbReference>
<dbReference type="Gene3D" id="2.60.40.1090">
    <property type="entry name" value="Fimbrial-type adhesion domain"/>
    <property type="match status" value="1"/>
</dbReference>
<keyword evidence="1" id="KW-0732">Signal</keyword>
<sequence length="174" mass="17493">MNKNIIALAILAGSAVGSVAQAADGTINFTGTITDTACTVSTATKNQTVPLGTVSRTAFAAAGDTAAPTKFSIVLQNCPTTVSNANIRFDGPIDSANSNLLALTAGTGIATGVGVGIYEQDAHTLIPIATPSATKALSSTVDTQFDFIAKYVSTSATVTQGPANAATNFTISYQ</sequence>
<evidence type="ECO:0000256" key="1">
    <source>
        <dbReference type="SAM" id="SignalP"/>
    </source>
</evidence>
<reference evidence="3 4" key="1">
    <citation type="submission" date="2012-10" db="EMBL/GenBank/DDBJ databases">
        <title>Genome sequencing and analysis of entomopathogenic fungi Beauveria bassiana D1-5.</title>
        <authorList>
            <person name="Li Q."/>
            <person name="Wang L."/>
            <person name="Zhang Z."/>
            <person name="Wang Q."/>
            <person name="Ren J."/>
            <person name="Wang M."/>
            <person name="Xu W."/>
            <person name="Wang J."/>
            <person name="Lu Y."/>
            <person name="Du Q."/>
            <person name="Sun Z."/>
        </authorList>
    </citation>
    <scope>NUCLEOTIDE SEQUENCE [LARGE SCALE GENOMIC DNA]</scope>
    <source>
        <strain evidence="3 4">D1-5</strain>
    </source>
</reference>
<dbReference type="EMBL" id="ANFO01000051">
    <property type="protein sequence ID" value="KGQ13213.1"/>
    <property type="molecule type" value="Genomic_DNA"/>
</dbReference>
<feature type="domain" description="Fimbrial-type adhesion" evidence="2">
    <location>
        <begin position="27"/>
        <end position="174"/>
    </location>
</feature>
<organism evidence="3 4">
    <name type="scientific">Beauveria bassiana D1-5</name>
    <dbReference type="NCBI Taxonomy" id="1245745"/>
    <lineage>
        <taxon>Eukaryota</taxon>
        <taxon>Fungi</taxon>
        <taxon>Dikarya</taxon>
        <taxon>Ascomycota</taxon>
        <taxon>Pezizomycotina</taxon>
        <taxon>Sordariomycetes</taxon>
        <taxon>Hypocreomycetidae</taxon>
        <taxon>Hypocreales</taxon>
        <taxon>Cordycipitaceae</taxon>
        <taxon>Beauveria</taxon>
    </lineage>
</organism>